<dbReference type="Gene3D" id="3.40.50.300">
    <property type="entry name" value="P-loop containing nucleotide triphosphate hydrolases"/>
    <property type="match status" value="1"/>
</dbReference>
<dbReference type="GO" id="GO:0005524">
    <property type="term" value="F:ATP binding"/>
    <property type="evidence" value="ECO:0007669"/>
    <property type="project" value="UniProtKB-KW"/>
</dbReference>
<dbReference type="RefSeq" id="WP_252661104.1">
    <property type="nucleotide sequence ID" value="NZ_CP098611.1"/>
</dbReference>
<dbReference type="InterPro" id="IPR003593">
    <property type="entry name" value="AAA+_ATPase"/>
</dbReference>
<evidence type="ECO:0000259" key="5">
    <source>
        <dbReference type="PROSITE" id="PS50893"/>
    </source>
</evidence>
<gene>
    <name evidence="6" type="ORF">NEA10_13370</name>
</gene>
<dbReference type="SMART" id="SM00382">
    <property type="entry name" value="AAA"/>
    <property type="match status" value="1"/>
</dbReference>
<reference evidence="6" key="1">
    <citation type="submission" date="2022-06" db="EMBL/GenBank/DDBJ databases">
        <title>Genome sequence of Phormidium yuhuli AB48 isolated from an industrial photobioreactor environment.</title>
        <authorList>
            <person name="Qiu Y."/>
            <person name="Noonan A.J.C."/>
            <person name="Dofher K."/>
            <person name="Koch M."/>
            <person name="Kieft B."/>
            <person name="Lin X."/>
            <person name="Ziels R.M."/>
            <person name="Hallam S.J."/>
        </authorList>
    </citation>
    <scope>NUCLEOTIDE SEQUENCE</scope>
    <source>
        <strain evidence="6">AB48</strain>
    </source>
</reference>
<evidence type="ECO:0000313" key="7">
    <source>
        <dbReference type="Proteomes" id="UP001056708"/>
    </source>
</evidence>
<keyword evidence="4 6" id="KW-0067">ATP-binding</keyword>
<dbReference type="InterPro" id="IPR027417">
    <property type="entry name" value="P-loop_NTPase"/>
</dbReference>
<feature type="domain" description="ABC transporter" evidence="5">
    <location>
        <begin position="15"/>
        <end position="242"/>
    </location>
</feature>
<keyword evidence="3" id="KW-0547">Nucleotide-binding</keyword>
<dbReference type="EMBL" id="CP098611">
    <property type="protein sequence ID" value="USR89846.1"/>
    <property type="molecule type" value="Genomic_DNA"/>
</dbReference>
<dbReference type="PANTHER" id="PTHR43553">
    <property type="entry name" value="HEAVY METAL TRANSPORTER"/>
    <property type="match status" value="1"/>
</dbReference>
<keyword evidence="2" id="KW-0813">Transport</keyword>
<dbReference type="InterPro" id="IPR003439">
    <property type="entry name" value="ABC_transporter-like_ATP-bd"/>
</dbReference>
<dbReference type="PANTHER" id="PTHR43553:SF24">
    <property type="entry name" value="ENERGY-COUPLING FACTOR TRANSPORTER ATP-BINDING PROTEIN ECFA1"/>
    <property type="match status" value="1"/>
</dbReference>
<evidence type="ECO:0000256" key="1">
    <source>
        <dbReference type="ARBA" id="ARBA00005417"/>
    </source>
</evidence>
<comment type="similarity">
    <text evidence="1">Belongs to the ABC transporter superfamily.</text>
</comment>
<evidence type="ECO:0000256" key="2">
    <source>
        <dbReference type="ARBA" id="ARBA00022448"/>
    </source>
</evidence>
<dbReference type="InterPro" id="IPR015856">
    <property type="entry name" value="ABC_transpr_CbiO/EcfA_su"/>
</dbReference>
<dbReference type="SUPFAM" id="SSF52540">
    <property type="entry name" value="P-loop containing nucleoside triphosphate hydrolases"/>
    <property type="match status" value="1"/>
</dbReference>
<sequence length="253" mass="27716">MANLSPAQPCEDEALSLDQVVFAYPDVPCVLNEITLNIQPGERLGVIGPNGAGKTTLFLTICGVLRPSSGAVRLFGKRVIPGEFRPEVGLVFQNPNDQLFCPSVWDDVAFGVENLGYGEAEVAERVTQTLEQLGILEYRDRPPHHLSGGQKRMVAIAGVLAMQPQLILYDEPSANLDLRSRRRLIEFLHQASQTLIIASHDLELILELCDRLILLDEGTVIADGSPVEIMSDRPLMEAHGLEKPSGLLSHPPR</sequence>
<dbReference type="InterPro" id="IPR050095">
    <property type="entry name" value="ECF_ABC_transporter_ATP-bd"/>
</dbReference>
<evidence type="ECO:0000256" key="3">
    <source>
        <dbReference type="ARBA" id="ARBA00022741"/>
    </source>
</evidence>
<dbReference type="Proteomes" id="UP001056708">
    <property type="component" value="Chromosome"/>
</dbReference>
<dbReference type="InterPro" id="IPR017871">
    <property type="entry name" value="ABC_transporter-like_CS"/>
</dbReference>
<proteinExistence type="inferred from homology"/>
<organism evidence="6 7">
    <name type="scientific">Phormidium yuhuli AB48</name>
    <dbReference type="NCBI Taxonomy" id="2940671"/>
    <lineage>
        <taxon>Bacteria</taxon>
        <taxon>Bacillati</taxon>
        <taxon>Cyanobacteriota</taxon>
        <taxon>Cyanophyceae</taxon>
        <taxon>Oscillatoriophycideae</taxon>
        <taxon>Oscillatoriales</taxon>
        <taxon>Oscillatoriaceae</taxon>
        <taxon>Phormidium</taxon>
        <taxon>Phormidium yuhuli</taxon>
    </lineage>
</organism>
<dbReference type="PROSITE" id="PS50893">
    <property type="entry name" value="ABC_TRANSPORTER_2"/>
    <property type="match status" value="1"/>
</dbReference>
<name>A0ABY5ANB1_9CYAN</name>
<accession>A0ABY5ANB1</accession>
<protein>
    <submittedName>
        <fullName evidence="6">Energy-coupling factor ABC transporter ATP-binding protein</fullName>
    </submittedName>
</protein>
<dbReference type="PROSITE" id="PS00211">
    <property type="entry name" value="ABC_TRANSPORTER_1"/>
    <property type="match status" value="1"/>
</dbReference>
<evidence type="ECO:0000256" key="4">
    <source>
        <dbReference type="ARBA" id="ARBA00022840"/>
    </source>
</evidence>
<dbReference type="Pfam" id="PF00005">
    <property type="entry name" value="ABC_tran"/>
    <property type="match status" value="1"/>
</dbReference>
<evidence type="ECO:0000313" key="6">
    <source>
        <dbReference type="EMBL" id="USR89846.1"/>
    </source>
</evidence>
<keyword evidence="7" id="KW-1185">Reference proteome</keyword>
<dbReference type="CDD" id="cd03225">
    <property type="entry name" value="ABC_cobalt_CbiO_domain1"/>
    <property type="match status" value="1"/>
</dbReference>